<evidence type="ECO:0000313" key="3">
    <source>
        <dbReference type="EMBL" id="KAJ7345784.1"/>
    </source>
</evidence>
<dbReference type="EMBL" id="JAPFRF010000001">
    <property type="protein sequence ID" value="KAJ7345784.1"/>
    <property type="molecule type" value="Genomic_DNA"/>
</dbReference>
<gene>
    <name evidence="3" type="ORF">JRQ81_001734</name>
</gene>
<dbReference type="OrthoDB" id="125347at2759"/>
<proteinExistence type="predicted"/>
<dbReference type="GO" id="GO:0005634">
    <property type="term" value="C:nucleus"/>
    <property type="evidence" value="ECO:0007669"/>
    <property type="project" value="TreeGrafter"/>
</dbReference>
<dbReference type="Proteomes" id="UP001142489">
    <property type="component" value="Unassembled WGS sequence"/>
</dbReference>
<name>A0A9Q0Y7R3_9SAUR</name>
<dbReference type="Pfam" id="PF03184">
    <property type="entry name" value="DDE_1"/>
    <property type="match status" value="1"/>
</dbReference>
<sequence length="294" mass="34100">MEKVEKLLLIWVGEKQHARDTVSEAMIWAKAKILHTDLLDQQPETPGPPEEFKVSRVWFEKFKVRSGIHSVVRHGEAANSDLPPAEDFTAEFLHTMSAQGYLPQQVFNCDDTGLFWKRMAKRTYITEEETRLPSHKPMKDCLTLLFCANTTGNLKVTPLLVYQSENPWAFKKHKVDKDLFWRSKSNVWVTCILFVHWVNFVFGPDIKWYVLDKNLPLKALLVMDNVLAHPPGLKEDLLEELIFIKVMFLLPNTTCQLQPMDQQVISNFKNLYTRGLFHMCLEMIDGTSLTLCKF</sequence>
<dbReference type="InterPro" id="IPR050863">
    <property type="entry name" value="CenT-Element_Derived"/>
</dbReference>
<dbReference type="GO" id="GO:0003677">
    <property type="term" value="F:DNA binding"/>
    <property type="evidence" value="ECO:0007669"/>
    <property type="project" value="UniProtKB-KW"/>
</dbReference>
<dbReference type="InterPro" id="IPR009057">
    <property type="entry name" value="Homeodomain-like_sf"/>
</dbReference>
<dbReference type="PROSITE" id="PS51253">
    <property type="entry name" value="HTH_CENPB"/>
    <property type="match status" value="1"/>
</dbReference>
<evidence type="ECO:0000256" key="1">
    <source>
        <dbReference type="ARBA" id="ARBA00023125"/>
    </source>
</evidence>
<dbReference type="Pfam" id="PF03221">
    <property type="entry name" value="HTH_Tnp_Tc5"/>
    <property type="match status" value="1"/>
</dbReference>
<reference evidence="3" key="1">
    <citation type="journal article" date="2023" name="DNA Res.">
        <title>Chromosome-level genome assembly of Phrynocephalus forsythii using third-generation DNA sequencing and Hi-C analysis.</title>
        <authorList>
            <person name="Qi Y."/>
            <person name="Zhao W."/>
            <person name="Zhao Y."/>
            <person name="Niu C."/>
            <person name="Cao S."/>
            <person name="Zhang Y."/>
        </authorList>
    </citation>
    <scope>NUCLEOTIDE SEQUENCE</scope>
    <source>
        <tissue evidence="3">Muscle</tissue>
    </source>
</reference>
<dbReference type="PANTHER" id="PTHR19303">
    <property type="entry name" value="TRANSPOSON"/>
    <property type="match status" value="1"/>
</dbReference>
<comment type="caution">
    <text evidence="3">The sequence shown here is derived from an EMBL/GenBank/DDBJ whole genome shotgun (WGS) entry which is preliminary data.</text>
</comment>
<dbReference type="InterPro" id="IPR004875">
    <property type="entry name" value="DDE_SF_endonuclease_dom"/>
</dbReference>
<accession>A0A9Q0Y7R3</accession>
<evidence type="ECO:0000313" key="4">
    <source>
        <dbReference type="Proteomes" id="UP001142489"/>
    </source>
</evidence>
<keyword evidence="1" id="KW-0238">DNA-binding</keyword>
<dbReference type="AlphaFoldDB" id="A0A9Q0Y7R3"/>
<dbReference type="SUPFAM" id="SSF46689">
    <property type="entry name" value="Homeodomain-like"/>
    <property type="match status" value="1"/>
</dbReference>
<organism evidence="3 4">
    <name type="scientific">Phrynocephalus forsythii</name>
    <dbReference type="NCBI Taxonomy" id="171643"/>
    <lineage>
        <taxon>Eukaryota</taxon>
        <taxon>Metazoa</taxon>
        <taxon>Chordata</taxon>
        <taxon>Craniata</taxon>
        <taxon>Vertebrata</taxon>
        <taxon>Euteleostomi</taxon>
        <taxon>Lepidosauria</taxon>
        <taxon>Squamata</taxon>
        <taxon>Bifurcata</taxon>
        <taxon>Unidentata</taxon>
        <taxon>Episquamata</taxon>
        <taxon>Toxicofera</taxon>
        <taxon>Iguania</taxon>
        <taxon>Acrodonta</taxon>
        <taxon>Agamidae</taxon>
        <taxon>Agaminae</taxon>
        <taxon>Phrynocephalus</taxon>
    </lineage>
</organism>
<protein>
    <recommendedName>
        <fullName evidence="2">HTH CENPB-type domain-containing protein</fullName>
    </recommendedName>
</protein>
<dbReference type="InterPro" id="IPR006600">
    <property type="entry name" value="HTH_CenpB_DNA-bd_dom"/>
</dbReference>
<dbReference type="PANTHER" id="PTHR19303:SF27">
    <property type="entry name" value="HTH CENPB-TYPE DOMAIN-CONTAINING PROTEIN"/>
    <property type="match status" value="1"/>
</dbReference>
<feature type="domain" description="HTH CENPB-type" evidence="2">
    <location>
        <begin position="1"/>
        <end position="72"/>
    </location>
</feature>
<evidence type="ECO:0000259" key="2">
    <source>
        <dbReference type="PROSITE" id="PS51253"/>
    </source>
</evidence>
<dbReference type="Gene3D" id="1.10.10.60">
    <property type="entry name" value="Homeodomain-like"/>
    <property type="match status" value="1"/>
</dbReference>
<keyword evidence="4" id="KW-1185">Reference proteome</keyword>